<dbReference type="Gene3D" id="1.10.418.10">
    <property type="entry name" value="Calponin-like domain"/>
    <property type="match status" value="2"/>
</dbReference>
<dbReference type="HOGENOM" id="CLU_351074_0_0_1"/>
<name>L1JHW6_GUITC</name>
<dbReference type="InterPro" id="IPR036872">
    <property type="entry name" value="CH_dom_sf"/>
</dbReference>
<reference evidence="3 5" key="1">
    <citation type="journal article" date="2012" name="Nature">
        <title>Algal genomes reveal evolutionary mosaicism and the fate of nucleomorphs.</title>
        <authorList>
            <consortium name="DOE Joint Genome Institute"/>
            <person name="Curtis B.A."/>
            <person name="Tanifuji G."/>
            <person name="Burki F."/>
            <person name="Gruber A."/>
            <person name="Irimia M."/>
            <person name="Maruyama S."/>
            <person name="Arias M.C."/>
            <person name="Ball S.G."/>
            <person name="Gile G.H."/>
            <person name="Hirakawa Y."/>
            <person name="Hopkins J.F."/>
            <person name="Kuo A."/>
            <person name="Rensing S.A."/>
            <person name="Schmutz J."/>
            <person name="Symeonidi A."/>
            <person name="Elias M."/>
            <person name="Eveleigh R.J."/>
            <person name="Herman E.K."/>
            <person name="Klute M.J."/>
            <person name="Nakayama T."/>
            <person name="Obornik M."/>
            <person name="Reyes-Prieto A."/>
            <person name="Armbrust E.V."/>
            <person name="Aves S.J."/>
            <person name="Beiko R.G."/>
            <person name="Coutinho P."/>
            <person name="Dacks J.B."/>
            <person name="Durnford D.G."/>
            <person name="Fast N.M."/>
            <person name="Green B.R."/>
            <person name="Grisdale C.J."/>
            <person name="Hempel F."/>
            <person name="Henrissat B."/>
            <person name="Hoppner M.P."/>
            <person name="Ishida K."/>
            <person name="Kim E."/>
            <person name="Koreny L."/>
            <person name="Kroth P.G."/>
            <person name="Liu Y."/>
            <person name="Malik S.B."/>
            <person name="Maier U.G."/>
            <person name="McRose D."/>
            <person name="Mock T."/>
            <person name="Neilson J.A."/>
            <person name="Onodera N.T."/>
            <person name="Poole A.M."/>
            <person name="Pritham E.J."/>
            <person name="Richards T.A."/>
            <person name="Rocap G."/>
            <person name="Roy S.W."/>
            <person name="Sarai C."/>
            <person name="Schaack S."/>
            <person name="Shirato S."/>
            <person name="Slamovits C.H."/>
            <person name="Spencer D.F."/>
            <person name="Suzuki S."/>
            <person name="Worden A.Z."/>
            <person name="Zauner S."/>
            <person name="Barry K."/>
            <person name="Bell C."/>
            <person name="Bharti A.K."/>
            <person name="Crow J.A."/>
            <person name="Grimwood J."/>
            <person name="Kramer R."/>
            <person name="Lindquist E."/>
            <person name="Lucas S."/>
            <person name="Salamov A."/>
            <person name="McFadden G.I."/>
            <person name="Lane C.E."/>
            <person name="Keeling P.J."/>
            <person name="Gray M.W."/>
            <person name="Grigoriev I.V."/>
            <person name="Archibald J.M."/>
        </authorList>
    </citation>
    <scope>NUCLEOTIDE SEQUENCE</scope>
    <source>
        <strain evidence="3 5">CCMP2712</strain>
    </source>
</reference>
<evidence type="ECO:0000259" key="2">
    <source>
        <dbReference type="PROSITE" id="PS50021"/>
    </source>
</evidence>
<evidence type="ECO:0000313" key="3">
    <source>
        <dbReference type="EMBL" id="EKX47739.1"/>
    </source>
</evidence>
<feature type="compositionally biased region" description="Basic and acidic residues" evidence="1">
    <location>
        <begin position="653"/>
        <end position="674"/>
    </location>
</feature>
<proteinExistence type="predicted"/>
<dbReference type="EnsemblProtists" id="EKX47739">
    <property type="protein sequence ID" value="EKX47739"/>
    <property type="gene ID" value="GUITHDRAFT_137135"/>
</dbReference>
<dbReference type="AlphaFoldDB" id="L1JHW6"/>
<feature type="region of interest" description="Disordered" evidence="1">
    <location>
        <begin position="375"/>
        <end position="398"/>
    </location>
</feature>
<dbReference type="GeneID" id="17304451"/>
<feature type="region of interest" description="Disordered" evidence="1">
    <location>
        <begin position="649"/>
        <end position="693"/>
    </location>
</feature>
<feature type="compositionally biased region" description="Basic and acidic residues" evidence="1">
    <location>
        <begin position="682"/>
        <end position="693"/>
    </location>
</feature>
<dbReference type="PROSITE" id="PS50021">
    <property type="entry name" value="CH"/>
    <property type="match status" value="1"/>
</dbReference>
<feature type="domain" description="Calponin-homology (CH)" evidence="2">
    <location>
        <begin position="248"/>
        <end position="369"/>
    </location>
</feature>
<organism evidence="3">
    <name type="scientific">Guillardia theta (strain CCMP2712)</name>
    <name type="common">Cryptophyte</name>
    <dbReference type="NCBI Taxonomy" id="905079"/>
    <lineage>
        <taxon>Eukaryota</taxon>
        <taxon>Cryptophyceae</taxon>
        <taxon>Pyrenomonadales</taxon>
        <taxon>Geminigeraceae</taxon>
        <taxon>Guillardia</taxon>
    </lineage>
</organism>
<dbReference type="CDD" id="cd00014">
    <property type="entry name" value="CH_SF"/>
    <property type="match status" value="1"/>
</dbReference>
<protein>
    <recommendedName>
        <fullName evidence="2">Calponin-homology (CH) domain-containing protein</fullName>
    </recommendedName>
</protein>
<reference evidence="5" key="2">
    <citation type="submission" date="2012-11" db="EMBL/GenBank/DDBJ databases">
        <authorList>
            <person name="Kuo A."/>
            <person name="Curtis B.A."/>
            <person name="Tanifuji G."/>
            <person name="Burki F."/>
            <person name="Gruber A."/>
            <person name="Irimia M."/>
            <person name="Maruyama S."/>
            <person name="Arias M.C."/>
            <person name="Ball S.G."/>
            <person name="Gile G.H."/>
            <person name="Hirakawa Y."/>
            <person name="Hopkins J.F."/>
            <person name="Rensing S.A."/>
            <person name="Schmutz J."/>
            <person name="Symeonidi A."/>
            <person name="Elias M."/>
            <person name="Eveleigh R.J."/>
            <person name="Herman E.K."/>
            <person name="Klute M.J."/>
            <person name="Nakayama T."/>
            <person name="Obornik M."/>
            <person name="Reyes-Prieto A."/>
            <person name="Armbrust E.V."/>
            <person name="Aves S.J."/>
            <person name="Beiko R.G."/>
            <person name="Coutinho P."/>
            <person name="Dacks J.B."/>
            <person name="Durnford D.G."/>
            <person name="Fast N.M."/>
            <person name="Green B.R."/>
            <person name="Grisdale C."/>
            <person name="Hempe F."/>
            <person name="Henrissat B."/>
            <person name="Hoppner M.P."/>
            <person name="Ishida K.-I."/>
            <person name="Kim E."/>
            <person name="Koreny L."/>
            <person name="Kroth P.G."/>
            <person name="Liu Y."/>
            <person name="Malik S.-B."/>
            <person name="Maier U.G."/>
            <person name="McRose D."/>
            <person name="Mock T."/>
            <person name="Neilson J.A."/>
            <person name="Onodera N.T."/>
            <person name="Poole A.M."/>
            <person name="Pritham E.J."/>
            <person name="Richards T.A."/>
            <person name="Rocap G."/>
            <person name="Roy S.W."/>
            <person name="Sarai C."/>
            <person name="Schaack S."/>
            <person name="Shirato S."/>
            <person name="Slamovits C.H."/>
            <person name="Spencer D.F."/>
            <person name="Suzuki S."/>
            <person name="Worden A.Z."/>
            <person name="Zauner S."/>
            <person name="Barry K."/>
            <person name="Bell C."/>
            <person name="Bharti A.K."/>
            <person name="Crow J.A."/>
            <person name="Grimwood J."/>
            <person name="Kramer R."/>
            <person name="Lindquist E."/>
            <person name="Lucas S."/>
            <person name="Salamov A."/>
            <person name="McFadden G.I."/>
            <person name="Lane C.E."/>
            <person name="Keeling P.J."/>
            <person name="Gray M.W."/>
            <person name="Grigoriev I.V."/>
            <person name="Archibald J.M."/>
        </authorList>
    </citation>
    <scope>NUCLEOTIDE SEQUENCE</scope>
    <source>
        <strain evidence="5">CCMP2712</strain>
    </source>
</reference>
<dbReference type="EMBL" id="JH992988">
    <property type="protein sequence ID" value="EKX47739.1"/>
    <property type="molecule type" value="Genomic_DNA"/>
</dbReference>
<dbReference type="OrthoDB" id="297227at2759"/>
<evidence type="ECO:0000313" key="4">
    <source>
        <dbReference type="EnsemblProtists" id="EKX47739"/>
    </source>
</evidence>
<gene>
    <name evidence="3" type="ORF">GUITHDRAFT_137135</name>
</gene>
<accession>L1JHW6</accession>
<keyword evidence="5" id="KW-1185">Reference proteome</keyword>
<evidence type="ECO:0000313" key="5">
    <source>
        <dbReference type="Proteomes" id="UP000011087"/>
    </source>
</evidence>
<dbReference type="Proteomes" id="UP000011087">
    <property type="component" value="Unassembled WGS sequence"/>
</dbReference>
<dbReference type="KEGG" id="gtt:GUITHDRAFT_137135"/>
<feature type="compositionally biased region" description="Basic and acidic residues" evidence="1">
    <location>
        <begin position="387"/>
        <end position="398"/>
    </location>
</feature>
<dbReference type="PaxDb" id="55529-EKX47739"/>
<evidence type="ECO:0000256" key="1">
    <source>
        <dbReference type="SAM" id="MobiDB-lite"/>
    </source>
</evidence>
<dbReference type="RefSeq" id="XP_005834719.1">
    <property type="nucleotide sequence ID" value="XM_005834662.1"/>
</dbReference>
<dbReference type="InterPro" id="IPR001715">
    <property type="entry name" value="CH_dom"/>
</dbReference>
<sequence length="802" mass="91302">MDEGSLVAWLNSLDLKSTVLVNSVQDLLDGSVLRDVAAFVLKHDGADAPTDRTYPRDVIVMVCDDLHSFFSKGNASPSSERICTVVRAIGRYVLETEAMARAADQKFHSSLTWIFCLLRFLYGDGPFPGFDNLSLSTGRLEQVVDESSRTSLSSFQPDSLLFSINQPRLAPVPTPPLRMLFSPQPKNPRIERSSLSSHSLAAMKPSLGNLHKSVDPRLVTVARREERLAISRRQPAPEKPWRVSKESIPQAKKVVRWTRTLGVELVDGEEDFEEHAIARSLRDGWKLCLLVRVLFPKVSMKGVLKKAEKRASRLHNVEQALEVLRSHSSMRSRWLWSGTSDRLLVAEKIVDEDPEAAEGLLGDIFDSFNPRQIPERDEETFTSGPRRPHDREREAKEEQVDEIEQVEEMGRKLSKSESVRLVQWLRDMKIDATSIVRHAPCVVDQDLLTSVSSSSIFEDPVRNGFLLWSVCDALEPEGSRRKFDKPRSLQQARENLLKSLDTLFDRGRGRWKDAVLLRILWTFAKSRNFETRRRGAKEQIRSEQERALMAWLQRLCLSSSVHDQIVKTEKVASNNLTRVLESLLSIQQVSHVHCRLDLVPRILRGERDVVLGLLEDLMRCHEGIKPDKRFYGEGGEILPYLGREGHQALQACKGKEKEKETRGERREGEAKQENQQEEISTEESKGGGKRKLGPELKHWKREMLRSHDLRLNEIMADGVLLCDLVAFLENLKHDLPGLSRLPKSAASKRHNVGKALAKLREKSSMPCTYLYSEDRILEGDLDVCLGLLLDMHRAYQRRTLQL</sequence>
<dbReference type="SUPFAM" id="SSF47576">
    <property type="entry name" value="Calponin-homology domain, CH-domain"/>
    <property type="match status" value="2"/>
</dbReference>
<reference evidence="4" key="3">
    <citation type="submission" date="2015-06" db="UniProtKB">
        <authorList>
            <consortium name="EnsemblProtists"/>
        </authorList>
    </citation>
    <scope>IDENTIFICATION</scope>
</reference>